<sequence>MALSKVSPSNMEIERLIPKVDELLRDMDVLIKESQTEEEKLMQALKSRLIMVQAMVHKRSKEILADLEKQFKDKRESLKSFSDEVMKLKTYHSSMIKNPSIMSDLVERKLDTMRRCISLNYNENDLAKIADVTVSDCFKNNLKKKKIILLEDNVDIKRIIVREDSIYMLKLLNGEVILTAYSNKAIFIKDLWREIGFASDFDIDFERRTVYVSDVGSDIRRSKFSMDGLSFSRWSDTHRVTNIFCMKNGLIIYECGGWYNDYCENIIMLDFEGTEVWRLRLAEHVSINVCYSKSLIATLCGKTPIIYDGNGNPISTIAPQRFDTDGANLLSFNVFGLICAFRNYNKAFRFCERDWKWIPVDIGFKPKRLAVYNDLFETRIYAVEENNKERRLYVFLD</sequence>
<dbReference type="EMBL" id="CAJFCJ010000011">
    <property type="protein sequence ID" value="CAD5119783.1"/>
    <property type="molecule type" value="Genomic_DNA"/>
</dbReference>
<accession>A0A7I8VWA6</accession>
<protein>
    <submittedName>
        <fullName evidence="1">Uncharacterized protein</fullName>
    </submittedName>
</protein>
<organism evidence="1 2">
    <name type="scientific">Dimorphilus gyrociliatus</name>
    <dbReference type="NCBI Taxonomy" id="2664684"/>
    <lineage>
        <taxon>Eukaryota</taxon>
        <taxon>Metazoa</taxon>
        <taxon>Spiralia</taxon>
        <taxon>Lophotrochozoa</taxon>
        <taxon>Annelida</taxon>
        <taxon>Polychaeta</taxon>
        <taxon>Polychaeta incertae sedis</taxon>
        <taxon>Dinophilidae</taxon>
        <taxon>Dimorphilus</taxon>
    </lineage>
</organism>
<gene>
    <name evidence="1" type="ORF">DGYR_LOCUS7972</name>
</gene>
<keyword evidence="2" id="KW-1185">Reference proteome</keyword>
<dbReference type="AlphaFoldDB" id="A0A7I8VWA6"/>
<reference evidence="1 2" key="1">
    <citation type="submission" date="2020-08" db="EMBL/GenBank/DDBJ databases">
        <authorList>
            <person name="Hejnol A."/>
        </authorList>
    </citation>
    <scope>NUCLEOTIDE SEQUENCE [LARGE SCALE GENOMIC DNA]</scope>
</reference>
<name>A0A7I8VWA6_9ANNE</name>
<evidence type="ECO:0000313" key="2">
    <source>
        <dbReference type="Proteomes" id="UP000549394"/>
    </source>
</evidence>
<dbReference type="Proteomes" id="UP000549394">
    <property type="component" value="Unassembled WGS sequence"/>
</dbReference>
<proteinExistence type="predicted"/>
<evidence type="ECO:0000313" key="1">
    <source>
        <dbReference type="EMBL" id="CAD5119783.1"/>
    </source>
</evidence>
<comment type="caution">
    <text evidence="1">The sequence shown here is derived from an EMBL/GenBank/DDBJ whole genome shotgun (WGS) entry which is preliminary data.</text>
</comment>